<organism evidence="2 3">
    <name type="scientific">Chaetoceros tenuissimus</name>
    <dbReference type="NCBI Taxonomy" id="426638"/>
    <lineage>
        <taxon>Eukaryota</taxon>
        <taxon>Sar</taxon>
        <taxon>Stramenopiles</taxon>
        <taxon>Ochrophyta</taxon>
        <taxon>Bacillariophyta</taxon>
        <taxon>Coscinodiscophyceae</taxon>
        <taxon>Chaetocerotophycidae</taxon>
        <taxon>Chaetocerotales</taxon>
        <taxon>Chaetocerotaceae</taxon>
        <taxon>Chaetoceros</taxon>
    </lineage>
</organism>
<keyword evidence="3" id="KW-1185">Reference proteome</keyword>
<protein>
    <submittedName>
        <fullName evidence="2">Uncharacterized protein</fullName>
    </submittedName>
</protein>
<feature type="compositionally biased region" description="Acidic residues" evidence="1">
    <location>
        <begin position="221"/>
        <end position="237"/>
    </location>
</feature>
<comment type="caution">
    <text evidence="2">The sequence shown here is derived from an EMBL/GenBank/DDBJ whole genome shotgun (WGS) entry which is preliminary data.</text>
</comment>
<evidence type="ECO:0000256" key="1">
    <source>
        <dbReference type="SAM" id="MobiDB-lite"/>
    </source>
</evidence>
<dbReference type="AlphaFoldDB" id="A0AAD3HAY9"/>
<gene>
    <name evidence="2" type="ORF">CTEN210_13658</name>
</gene>
<accession>A0AAD3HAY9</accession>
<evidence type="ECO:0000313" key="2">
    <source>
        <dbReference type="EMBL" id="GFH57182.1"/>
    </source>
</evidence>
<reference evidence="2 3" key="1">
    <citation type="journal article" date="2021" name="Sci. Rep.">
        <title>The genome of the diatom Chaetoceros tenuissimus carries an ancient integrated fragment of an extant virus.</title>
        <authorList>
            <person name="Hongo Y."/>
            <person name="Kimura K."/>
            <person name="Takaki Y."/>
            <person name="Yoshida Y."/>
            <person name="Baba S."/>
            <person name="Kobayashi G."/>
            <person name="Nagasaki K."/>
            <person name="Hano T."/>
            <person name="Tomaru Y."/>
        </authorList>
    </citation>
    <scope>NUCLEOTIDE SEQUENCE [LARGE SCALE GENOMIC DNA]</scope>
    <source>
        <strain evidence="2 3">NIES-3715</strain>
    </source>
</reference>
<evidence type="ECO:0000313" key="3">
    <source>
        <dbReference type="Proteomes" id="UP001054902"/>
    </source>
</evidence>
<proteinExistence type="predicted"/>
<dbReference type="EMBL" id="BLLK01000057">
    <property type="protein sequence ID" value="GFH57182.1"/>
    <property type="molecule type" value="Genomic_DNA"/>
</dbReference>
<name>A0AAD3HAY9_9STRA</name>
<sequence>MRWLERKLKIIQKSIQCKTHLAHDRDGEVRDDEVNENIHSVWTQMIPLELNRVLMKVKSSDFQNNEDKDLLLGLLRDYPNALGMGLSCGARFACDTNKFILSHCISEQKIEVIPHIVRLAIDVRERFAQEDGGLNYFSFRRDDMKVYIPEFIVRSNAEEQEVLSCMKNLNDLIHAEKIVECSLLSASCGAGYRNVFSYFLSIVGEDSLLRNITEKDRFHMEEEEEDGLVDTDEEDNSNQETESKLPLIVYLCTKDLKSLELVLSSTSELFPARLGWMYNIGTKSFLSHICSRYGDKRRKVLAIMSSCLSQSILKAENSIDMESLVLILSEIYTSESGWMELSISYELIRERPSLIRILVKGEALHH</sequence>
<feature type="region of interest" description="Disordered" evidence="1">
    <location>
        <begin position="220"/>
        <end position="241"/>
    </location>
</feature>
<dbReference type="Proteomes" id="UP001054902">
    <property type="component" value="Unassembled WGS sequence"/>
</dbReference>